<dbReference type="RefSeq" id="WP_183856591.1">
    <property type="nucleotide sequence ID" value="NZ_JACHOO010000005.1"/>
</dbReference>
<dbReference type="GO" id="GO:0016787">
    <property type="term" value="F:hydrolase activity"/>
    <property type="evidence" value="ECO:0007669"/>
    <property type="project" value="UniProtKB-KW"/>
</dbReference>
<dbReference type="InterPro" id="IPR022907">
    <property type="entry name" value="VapC_family"/>
</dbReference>
<evidence type="ECO:0000313" key="8">
    <source>
        <dbReference type="EMBL" id="MBB5753602.1"/>
    </source>
</evidence>
<dbReference type="InterPro" id="IPR044153">
    <property type="entry name" value="PIN_Pae0151-like"/>
</dbReference>
<keyword evidence="2 6" id="KW-0540">Nuclease</keyword>
<dbReference type="InterPro" id="IPR029060">
    <property type="entry name" value="PIN-like_dom_sf"/>
</dbReference>
<comment type="similarity">
    <text evidence="6">Belongs to the PINc/VapC protein family.</text>
</comment>
<keyword evidence="1 6" id="KW-1277">Toxin-antitoxin system</keyword>
<proteinExistence type="inferred from homology"/>
<comment type="cofactor">
    <cofactor evidence="6">
        <name>Mg(2+)</name>
        <dbReference type="ChEBI" id="CHEBI:18420"/>
    </cofactor>
</comment>
<evidence type="ECO:0000256" key="5">
    <source>
        <dbReference type="ARBA" id="ARBA00022842"/>
    </source>
</evidence>
<evidence type="ECO:0000256" key="3">
    <source>
        <dbReference type="ARBA" id="ARBA00022723"/>
    </source>
</evidence>
<evidence type="ECO:0000259" key="7">
    <source>
        <dbReference type="Pfam" id="PF01850"/>
    </source>
</evidence>
<evidence type="ECO:0000313" key="9">
    <source>
        <dbReference type="Proteomes" id="UP000523821"/>
    </source>
</evidence>
<keyword evidence="3 6" id="KW-0479">Metal-binding</keyword>
<evidence type="ECO:0000256" key="2">
    <source>
        <dbReference type="ARBA" id="ARBA00022722"/>
    </source>
</evidence>
<dbReference type="InterPro" id="IPR051619">
    <property type="entry name" value="TypeII_TA_RNase_PINc/VapC"/>
</dbReference>
<dbReference type="Gene3D" id="3.40.50.1010">
    <property type="entry name" value="5'-nuclease"/>
    <property type="match status" value="1"/>
</dbReference>
<keyword evidence="5 6" id="KW-0460">Magnesium</keyword>
<dbReference type="HAMAP" id="MF_00265">
    <property type="entry name" value="VapC_Nob1"/>
    <property type="match status" value="1"/>
</dbReference>
<gene>
    <name evidence="6" type="primary">vapC</name>
    <name evidence="8" type="ORF">GGQ63_002672</name>
</gene>
<organism evidence="8 9">
    <name type="scientific">Prosthecomicrobium pneumaticum</name>
    <dbReference type="NCBI Taxonomy" id="81895"/>
    <lineage>
        <taxon>Bacteria</taxon>
        <taxon>Pseudomonadati</taxon>
        <taxon>Pseudomonadota</taxon>
        <taxon>Alphaproteobacteria</taxon>
        <taxon>Hyphomicrobiales</taxon>
        <taxon>Kaistiaceae</taxon>
        <taxon>Prosthecomicrobium</taxon>
    </lineage>
</organism>
<reference evidence="8 9" key="1">
    <citation type="submission" date="2020-08" db="EMBL/GenBank/DDBJ databases">
        <title>Genomic Encyclopedia of Type Strains, Phase IV (KMG-IV): sequencing the most valuable type-strain genomes for metagenomic binning, comparative biology and taxonomic classification.</title>
        <authorList>
            <person name="Goeker M."/>
        </authorList>
    </citation>
    <scope>NUCLEOTIDE SEQUENCE [LARGE SCALE GENOMIC DNA]</scope>
    <source>
        <strain evidence="8 9">DSM 16268</strain>
    </source>
</reference>
<evidence type="ECO:0000256" key="1">
    <source>
        <dbReference type="ARBA" id="ARBA00022649"/>
    </source>
</evidence>
<protein>
    <recommendedName>
        <fullName evidence="6">Ribonuclease VapC</fullName>
        <shortName evidence="6">RNase VapC</shortName>
        <ecNumber evidence="6">3.1.-.-</ecNumber>
    </recommendedName>
    <alternativeName>
        <fullName evidence="6">Toxin VapC</fullName>
    </alternativeName>
</protein>
<dbReference type="AlphaFoldDB" id="A0A7W9FMW3"/>
<name>A0A7W9FMW3_9HYPH</name>
<dbReference type="Proteomes" id="UP000523821">
    <property type="component" value="Unassembled WGS sequence"/>
</dbReference>
<feature type="binding site" evidence="6">
    <location>
        <position position="6"/>
    </location>
    <ligand>
        <name>Mg(2+)</name>
        <dbReference type="ChEBI" id="CHEBI:18420"/>
    </ligand>
</feature>
<dbReference type="InterPro" id="IPR002716">
    <property type="entry name" value="PIN_dom"/>
</dbReference>
<keyword evidence="6" id="KW-0800">Toxin</keyword>
<dbReference type="EC" id="3.1.-.-" evidence="6"/>
<feature type="domain" description="PIN" evidence="7">
    <location>
        <begin position="4"/>
        <end position="122"/>
    </location>
</feature>
<dbReference type="GO" id="GO:0090729">
    <property type="term" value="F:toxin activity"/>
    <property type="evidence" value="ECO:0007669"/>
    <property type="project" value="UniProtKB-KW"/>
</dbReference>
<dbReference type="EMBL" id="JACHOO010000005">
    <property type="protein sequence ID" value="MBB5753602.1"/>
    <property type="molecule type" value="Genomic_DNA"/>
</dbReference>
<keyword evidence="9" id="KW-1185">Reference proteome</keyword>
<dbReference type="CDD" id="cd09873">
    <property type="entry name" value="PIN_Pae0151-like"/>
    <property type="match status" value="1"/>
</dbReference>
<dbReference type="GO" id="GO:0000287">
    <property type="term" value="F:magnesium ion binding"/>
    <property type="evidence" value="ECO:0007669"/>
    <property type="project" value="UniProtKB-UniRule"/>
</dbReference>
<evidence type="ECO:0000256" key="4">
    <source>
        <dbReference type="ARBA" id="ARBA00022801"/>
    </source>
</evidence>
<comment type="function">
    <text evidence="6">Toxic component of a toxin-antitoxin (TA) system. An RNase.</text>
</comment>
<dbReference type="GO" id="GO:0004540">
    <property type="term" value="F:RNA nuclease activity"/>
    <property type="evidence" value="ECO:0007669"/>
    <property type="project" value="InterPro"/>
</dbReference>
<accession>A0A7W9FMW3</accession>
<dbReference type="Pfam" id="PF01850">
    <property type="entry name" value="PIN"/>
    <property type="match status" value="1"/>
</dbReference>
<comment type="caution">
    <text evidence="8">The sequence shown here is derived from an EMBL/GenBank/DDBJ whole genome shotgun (WGS) entry which is preliminary data.</text>
</comment>
<keyword evidence="4 6" id="KW-0378">Hydrolase</keyword>
<sequence length="142" mass="14920">MNCVVDASVAVKWFVDEPGHSEALALLASEEVLIAPDFALVEIASVLARKVVRGEIGEEQAMLGIDAAAASFDRLPPVTPLLGRAARLSFDLRHAVYDCLYLALAQSEGATLVTADDRFREKCVAAGLGPVRGLAAATAKGE</sequence>
<feature type="binding site" evidence="6">
    <location>
        <position position="98"/>
    </location>
    <ligand>
        <name>Mg(2+)</name>
        <dbReference type="ChEBI" id="CHEBI:18420"/>
    </ligand>
</feature>
<evidence type="ECO:0000256" key="6">
    <source>
        <dbReference type="HAMAP-Rule" id="MF_00265"/>
    </source>
</evidence>
<dbReference type="SUPFAM" id="SSF88723">
    <property type="entry name" value="PIN domain-like"/>
    <property type="match status" value="1"/>
</dbReference>
<dbReference type="PANTHER" id="PTHR35901:SF1">
    <property type="entry name" value="EXONUCLEASE VAPC9"/>
    <property type="match status" value="1"/>
</dbReference>
<dbReference type="PANTHER" id="PTHR35901">
    <property type="entry name" value="RIBONUCLEASE VAPC3"/>
    <property type="match status" value="1"/>
</dbReference>